<organism evidence="2 3">
    <name type="scientific">Porphyromonas crevioricanis</name>
    <dbReference type="NCBI Taxonomy" id="393921"/>
    <lineage>
        <taxon>Bacteria</taxon>
        <taxon>Pseudomonadati</taxon>
        <taxon>Bacteroidota</taxon>
        <taxon>Bacteroidia</taxon>
        <taxon>Bacteroidales</taxon>
        <taxon>Porphyromonadaceae</taxon>
        <taxon>Porphyromonas</taxon>
    </lineage>
</organism>
<gene>
    <name evidence="2" type="ORF">NCTC12858_00928</name>
</gene>
<feature type="domain" description="UBX" evidence="1">
    <location>
        <begin position="1555"/>
        <end position="1580"/>
    </location>
</feature>
<dbReference type="Proteomes" id="UP000249300">
    <property type="component" value="Chromosome 1"/>
</dbReference>
<proteinExistence type="predicted"/>
<evidence type="ECO:0000313" key="3">
    <source>
        <dbReference type="Proteomes" id="UP000249300"/>
    </source>
</evidence>
<evidence type="ECO:0000259" key="1">
    <source>
        <dbReference type="PROSITE" id="PS50033"/>
    </source>
</evidence>
<dbReference type="PROSITE" id="PS50033">
    <property type="entry name" value="UBX"/>
    <property type="match status" value="1"/>
</dbReference>
<name>A0A2X4PGQ8_9PORP</name>
<reference evidence="2 3" key="1">
    <citation type="submission" date="2018-06" db="EMBL/GenBank/DDBJ databases">
        <authorList>
            <consortium name="Pathogen Informatics"/>
            <person name="Doyle S."/>
        </authorList>
    </citation>
    <scope>NUCLEOTIDE SEQUENCE [LARGE SCALE GENOMIC DNA]</scope>
    <source>
        <strain evidence="2 3">NCTC12858</strain>
    </source>
</reference>
<accession>A0A2X4PGQ8</accession>
<evidence type="ECO:0000313" key="2">
    <source>
        <dbReference type="EMBL" id="SQH73084.1"/>
    </source>
</evidence>
<dbReference type="EMBL" id="LS483447">
    <property type="protein sequence ID" value="SQH73084.1"/>
    <property type="molecule type" value="Genomic_DNA"/>
</dbReference>
<protein>
    <recommendedName>
        <fullName evidence="1">UBX domain-containing protein</fullName>
    </recommendedName>
</protein>
<dbReference type="KEGG" id="pcre:NCTC12858_00928"/>
<sequence length="1580" mass="178368">MNLLIRCNRVRQFLWGALSVFFILIGSPKLAAQSLDDFEIKTTVTHSKCGGIDGDIVIEVSPKPGHPVGEVIKTYRLDTKDGQPLTPSGNYVVENKFPVGSGIYIPRAKVQLKNSGVSFFLTGSPITVTSSYVPMTTTVTLERKSLNKYKPEGASEYKLTGIVSLFVKDGTAPYKATILSSPNTYKGKKVFTDLENGKKKYLYELPVGEYVIQMSDACGKEAPAISVKMEYVASDLPQGGAADFPYWKPYMNFYMKQTKCGWVAFWHNKRPSLHYEEPTRDIYPYINNLDTLSKYYHYGFQTIAESKQGKKPKYYAYSNYGGPNKHDETFGVGSEQIVVEGIAEGSLYYRMPEGKSYEEMWLKEEYWPEVFLQVVGSDEQMREGFNPYKPKDGKTEPFPKLVEHYLENRGDVCNDKYGIRMRPHKETVNLMCLPLTGQLKEKGSSQIIETKEFNYIDHHSDKGGKYTKFDTDLSRDKTYEVIVTDTRGSKQILEFEPMEKTRYDQSIALLPDYCEGKNRVDMLIRAYPIAKAMKGHIIRFVSAPKGFKPLEGAMKVGDVYTVPNDFESSFFHVFSERGKEREKTYIHIPAGKYEFEVEICNKKYKVEKVFTEEELSKNSPKYTENRDAFTPHFSKEECGYARVFPFAGNGKDLLKKDGKSTSVNLLITKYPDGIGKKDIRTNLKGTALAHWNDYGVISTHGEDDPSKIYIDVPETRGDMEVRLIYAPDKVKSEQLLPCLSTYSFRLSNALLSYDREKYIGYICPNNSSGLIRVNPINYVGDVRVSLFRRDATDEDLENDSKALASIDVSLEDLKKGKGAEFRLGSNAKDSDPKIPVDPQGYKAKIVDKKCKNSSIEKLIVYSLPSPIAIQSKDQKRKFCEGETIELMVAAINASDDENAYVWELPNKNVYKGRKLKIENATSDLSGTFKVTINGIMCDGHPNGTVTIEFPISVAPRLLWWRKDAVDANWHNVKNWANEEGKPVNAVPASCTTVHIPAKVDKAFPDLGAETKRETYGNPECDKLYLHHGSQLGNPHFLSYQKAYVDYNFGILDADHQIKAHREQYFPEADSKLMDRDQWYMIAAPLKEIFSGDFGLAGYPKTYQRYLKIEVGGNKPTDASFKKPINNLVEKLSDHNGAMALKVGKYQAGIVGYDDHKHLNKLNGIVRVPFFEDGSRVSAYPLHYYDGVNSIFGYYNDNTLQPVNKTDKGKRSKDAYRFIFEGADQKIGNVILSGTPERGYVLSLKEGMKADDWFMMGNPFMTPIDFDKFWEANKDVIYPYYYIFNGKRGVWEFYNKENTGTSVNLGKSIAPLQSIVLRKKNAATELIFPVGSNTVLLPSWRTELGTELVELQSASDESTVHPLSVRVSNTRSQETISYLSWEGKGSVPALSNSEYSFVPTVFFVDPETGASNVVESPTKAYGAFALGVEATLGGEMEMSFDQLDRSVYEQLTLIDKMEGKEQDLLSNSTYRFVHQPSDRPAERFVLKVKRFGVENEPTALESIVSPNLHISRRGDLLHIDSSVGLRSVVIFDMQGRRCGEWQFAGSTNADIDIDSNVQGVVMIDLRLEDGSRQVRKFDMAN</sequence>
<dbReference type="RefSeq" id="WP_042226113.1">
    <property type="nucleotide sequence ID" value="NZ_LS483447.1"/>
</dbReference>
<dbReference type="InterPro" id="IPR001012">
    <property type="entry name" value="UBX_dom"/>
</dbReference>
<keyword evidence="3" id="KW-1185">Reference proteome</keyword>